<organism evidence="2 3">
    <name type="scientific">Methylobacterium thuringiense</name>
    <dbReference type="NCBI Taxonomy" id="1003091"/>
    <lineage>
        <taxon>Bacteria</taxon>
        <taxon>Pseudomonadati</taxon>
        <taxon>Pseudomonadota</taxon>
        <taxon>Alphaproteobacteria</taxon>
        <taxon>Hyphomicrobiales</taxon>
        <taxon>Methylobacteriaceae</taxon>
        <taxon>Methylobacterium</taxon>
    </lineage>
</organism>
<dbReference type="EMBL" id="BPRA01000015">
    <property type="protein sequence ID" value="GJE56948.1"/>
    <property type="molecule type" value="Genomic_DNA"/>
</dbReference>
<name>A0ABQ4TSQ1_9HYPH</name>
<evidence type="ECO:0000313" key="2">
    <source>
        <dbReference type="EMBL" id="GJE56948.1"/>
    </source>
</evidence>
<reference evidence="2" key="2">
    <citation type="submission" date="2021-08" db="EMBL/GenBank/DDBJ databases">
        <authorList>
            <person name="Tani A."/>
            <person name="Ola A."/>
            <person name="Ogura Y."/>
            <person name="Katsura K."/>
            <person name="Hayashi T."/>
        </authorList>
    </citation>
    <scope>NUCLEOTIDE SEQUENCE</scope>
    <source>
        <strain evidence="2">DSM 23674</strain>
    </source>
</reference>
<reference evidence="2" key="1">
    <citation type="journal article" date="2021" name="Front. Microbiol.">
        <title>Comprehensive Comparative Genomics and Phenotyping of Methylobacterium Species.</title>
        <authorList>
            <person name="Alessa O."/>
            <person name="Ogura Y."/>
            <person name="Fujitani Y."/>
            <person name="Takami H."/>
            <person name="Hayashi T."/>
            <person name="Sahin N."/>
            <person name="Tani A."/>
        </authorList>
    </citation>
    <scope>NUCLEOTIDE SEQUENCE</scope>
    <source>
        <strain evidence="2">DSM 23674</strain>
    </source>
</reference>
<proteinExistence type="predicted"/>
<sequence length="148" mass="16295">MKLAAGDPYSYRPRGLGRVSAARYLGIDESSFDNLVKIRKLSLPRRLNGTPVWDRHQLEAAFETFPNDEGDASATSQTPKPFTPHPKVYTPGTLAKRWKCSGTLIRNMIKRGELPAFKFGGKLLRIQTADVVAYESGAAADAKNRSAT</sequence>
<evidence type="ECO:0000313" key="3">
    <source>
        <dbReference type="Proteomes" id="UP001055101"/>
    </source>
</evidence>
<evidence type="ECO:0000256" key="1">
    <source>
        <dbReference type="SAM" id="MobiDB-lite"/>
    </source>
</evidence>
<protein>
    <recommendedName>
        <fullName evidence="4">Helix-turn-helix domain-containing protein</fullName>
    </recommendedName>
</protein>
<keyword evidence="3" id="KW-1185">Reference proteome</keyword>
<dbReference type="RefSeq" id="WP_238232478.1">
    <property type="nucleotide sequence ID" value="NZ_BPRA01000015.1"/>
</dbReference>
<feature type="region of interest" description="Disordered" evidence="1">
    <location>
        <begin position="65"/>
        <end position="88"/>
    </location>
</feature>
<evidence type="ECO:0008006" key="4">
    <source>
        <dbReference type="Google" id="ProtNLM"/>
    </source>
</evidence>
<accession>A0ABQ4TSQ1</accession>
<comment type="caution">
    <text evidence="2">The sequence shown here is derived from an EMBL/GenBank/DDBJ whole genome shotgun (WGS) entry which is preliminary data.</text>
</comment>
<gene>
    <name evidence="2" type="ORF">EKPJFOCH_3458</name>
</gene>
<dbReference type="Proteomes" id="UP001055101">
    <property type="component" value="Unassembled WGS sequence"/>
</dbReference>